<dbReference type="Proteomes" id="UP000473278">
    <property type="component" value="Unassembled WGS sequence"/>
</dbReference>
<evidence type="ECO:0000313" key="2">
    <source>
        <dbReference type="Proteomes" id="UP000473278"/>
    </source>
</evidence>
<reference evidence="1 2" key="1">
    <citation type="submission" date="2020-02" db="EMBL/GenBank/DDBJ databases">
        <title>Balneolaceae bacterium YR4-1, complete genome.</title>
        <authorList>
            <person name="Li Y."/>
            <person name="Wu S."/>
        </authorList>
    </citation>
    <scope>NUCLEOTIDE SEQUENCE [LARGE SCALE GENOMIC DNA]</scope>
    <source>
        <strain evidence="1 2">YR4-1</strain>
    </source>
</reference>
<name>A0A6M1SMK6_9BACT</name>
<dbReference type="RefSeq" id="WP_165140991.1">
    <property type="nucleotide sequence ID" value="NZ_JAALLT010000002.1"/>
</dbReference>
<dbReference type="Pfam" id="PF17269">
    <property type="entry name" value="DUF5335"/>
    <property type="match status" value="1"/>
</dbReference>
<proteinExistence type="predicted"/>
<accession>A0A6M1SMK6</accession>
<organism evidence="1 2">
    <name type="scientific">Halalkalibaculum roseum</name>
    <dbReference type="NCBI Taxonomy" id="2709311"/>
    <lineage>
        <taxon>Bacteria</taxon>
        <taxon>Pseudomonadati</taxon>
        <taxon>Balneolota</taxon>
        <taxon>Balneolia</taxon>
        <taxon>Balneolales</taxon>
        <taxon>Balneolaceae</taxon>
        <taxon>Halalkalibaculum</taxon>
    </lineage>
</organism>
<comment type="caution">
    <text evidence="1">The sequence shown here is derived from an EMBL/GenBank/DDBJ whole genome shotgun (WGS) entry which is preliminary data.</text>
</comment>
<dbReference type="EMBL" id="JAALLT010000002">
    <property type="protein sequence ID" value="NGP76551.1"/>
    <property type="molecule type" value="Genomic_DNA"/>
</dbReference>
<protein>
    <submittedName>
        <fullName evidence="1">DUF5335 family protein</fullName>
    </submittedName>
</protein>
<dbReference type="AlphaFoldDB" id="A0A6M1SMK6"/>
<dbReference type="InterPro" id="IPR035223">
    <property type="entry name" value="DUF5335"/>
</dbReference>
<sequence length="108" mass="12595">MAVRKIEKNEWQSYFDTFSKLFLKDEQPEYMGIQILSGEFGSQPETSWLVMEGITYDPKGNLLDVKVEDLNRMILNPVEIYVDEDEGGWINSMEIIEKDGTKDIIEIR</sequence>
<evidence type="ECO:0000313" key="1">
    <source>
        <dbReference type="EMBL" id="NGP76551.1"/>
    </source>
</evidence>
<gene>
    <name evidence="1" type="ORF">G3570_07900</name>
</gene>
<keyword evidence="2" id="KW-1185">Reference proteome</keyword>